<dbReference type="PANTHER" id="PTHR47504">
    <property type="entry name" value="RIGHT ORIGIN-BINDING PROTEIN"/>
    <property type="match status" value="1"/>
</dbReference>
<dbReference type="RefSeq" id="WP_071977275.1">
    <property type="nucleotide sequence ID" value="NZ_CP065424.1"/>
</dbReference>
<dbReference type="SMART" id="SM00342">
    <property type="entry name" value="HTH_ARAC"/>
    <property type="match status" value="1"/>
</dbReference>
<proteinExistence type="predicted"/>
<dbReference type="AlphaFoldDB" id="A0A8E2I655"/>
<dbReference type="Gene3D" id="1.10.10.60">
    <property type="entry name" value="Homeodomain-like"/>
    <property type="match status" value="2"/>
</dbReference>
<evidence type="ECO:0000259" key="4">
    <source>
        <dbReference type="PROSITE" id="PS01124"/>
    </source>
</evidence>
<reference evidence="5 6" key="1">
    <citation type="submission" date="2017-01" db="EMBL/GenBank/DDBJ databases">
        <title>Draft genome sequence of Bacillus oleronius.</title>
        <authorList>
            <person name="Allam M."/>
        </authorList>
    </citation>
    <scope>NUCLEOTIDE SEQUENCE [LARGE SCALE GENOMIC DNA]</scope>
    <source>
        <strain evidence="5 6">DSM 9356</strain>
    </source>
</reference>
<gene>
    <name evidence="5" type="ORF">BWZ43_19145</name>
</gene>
<dbReference type="PROSITE" id="PS01124">
    <property type="entry name" value="HTH_ARAC_FAMILY_2"/>
    <property type="match status" value="1"/>
</dbReference>
<protein>
    <submittedName>
        <fullName evidence="5">AraC family transcriptional regulator</fullName>
    </submittedName>
</protein>
<keyword evidence="1" id="KW-0805">Transcription regulation</keyword>
<keyword evidence="2" id="KW-0238">DNA-binding</keyword>
<comment type="caution">
    <text evidence="5">The sequence shown here is derived from an EMBL/GenBank/DDBJ whole genome shotgun (WGS) entry which is preliminary data.</text>
</comment>
<dbReference type="GO" id="GO:0003700">
    <property type="term" value="F:DNA-binding transcription factor activity"/>
    <property type="evidence" value="ECO:0007669"/>
    <property type="project" value="InterPro"/>
</dbReference>
<evidence type="ECO:0000313" key="6">
    <source>
        <dbReference type="Proteomes" id="UP000189761"/>
    </source>
</evidence>
<evidence type="ECO:0000256" key="2">
    <source>
        <dbReference type="ARBA" id="ARBA00023125"/>
    </source>
</evidence>
<dbReference type="SUPFAM" id="SSF46689">
    <property type="entry name" value="Homeodomain-like"/>
    <property type="match status" value="2"/>
</dbReference>
<keyword evidence="6" id="KW-1185">Reference proteome</keyword>
<sequence length="257" mass="29239">MNDEHIKITVEAITYMKMNLAEDITTEELASHVGYSHFHFIRIFKEVTGIAPRHYLSALRFEAGKSHLSESTSSVLKVLLSLGFQSIGTFSSRFKQYVGQSPREFRQKMGTLQNQLIQFGTMEQTQSLETLQFQSVRCKIIPPLDFKGILFAGLFPRPIPDQRPIVGTALLHKNSSCLFSNIPEGKYYMLIAGIPWNLNPKKYFSSDSLLRGKYEQPLEITSGTNIDITVKLHEPMPYDPPILINLPLLLYEKNKAK</sequence>
<keyword evidence="3" id="KW-0804">Transcription</keyword>
<evidence type="ECO:0000256" key="3">
    <source>
        <dbReference type="ARBA" id="ARBA00023163"/>
    </source>
</evidence>
<accession>A0A8E2I655</accession>
<dbReference type="EMBL" id="MTLA01000264">
    <property type="protein sequence ID" value="OOP66798.1"/>
    <property type="molecule type" value="Genomic_DNA"/>
</dbReference>
<dbReference type="InterPro" id="IPR009057">
    <property type="entry name" value="Homeodomain-like_sf"/>
</dbReference>
<evidence type="ECO:0000313" key="5">
    <source>
        <dbReference type="EMBL" id="OOP66798.1"/>
    </source>
</evidence>
<dbReference type="PANTHER" id="PTHR47504:SF6">
    <property type="entry name" value="ARAC-FAMILY TRANSCRIPTIONAL REGULATOR"/>
    <property type="match status" value="1"/>
</dbReference>
<dbReference type="InterPro" id="IPR050959">
    <property type="entry name" value="MarA-like"/>
</dbReference>
<dbReference type="InterPro" id="IPR018060">
    <property type="entry name" value="HTH_AraC"/>
</dbReference>
<organism evidence="5 6">
    <name type="scientific">Heyndrickxia oleronia</name>
    <dbReference type="NCBI Taxonomy" id="38875"/>
    <lineage>
        <taxon>Bacteria</taxon>
        <taxon>Bacillati</taxon>
        <taxon>Bacillota</taxon>
        <taxon>Bacilli</taxon>
        <taxon>Bacillales</taxon>
        <taxon>Bacillaceae</taxon>
        <taxon>Heyndrickxia</taxon>
    </lineage>
</organism>
<dbReference type="Proteomes" id="UP000189761">
    <property type="component" value="Unassembled WGS sequence"/>
</dbReference>
<feature type="domain" description="HTH araC/xylS-type" evidence="4">
    <location>
        <begin position="10"/>
        <end position="108"/>
    </location>
</feature>
<dbReference type="Pfam" id="PF12833">
    <property type="entry name" value="HTH_18"/>
    <property type="match status" value="1"/>
</dbReference>
<dbReference type="GO" id="GO:0043565">
    <property type="term" value="F:sequence-specific DNA binding"/>
    <property type="evidence" value="ECO:0007669"/>
    <property type="project" value="InterPro"/>
</dbReference>
<name>A0A8E2I655_9BACI</name>
<evidence type="ECO:0000256" key="1">
    <source>
        <dbReference type="ARBA" id="ARBA00023015"/>
    </source>
</evidence>